<proteinExistence type="predicted"/>
<keyword evidence="1" id="KW-1133">Transmembrane helix</keyword>
<evidence type="ECO:0000256" key="1">
    <source>
        <dbReference type="SAM" id="Phobius"/>
    </source>
</evidence>
<organism evidence="2 3">
    <name type="scientific">Vanrija albida</name>
    <dbReference type="NCBI Taxonomy" id="181172"/>
    <lineage>
        <taxon>Eukaryota</taxon>
        <taxon>Fungi</taxon>
        <taxon>Dikarya</taxon>
        <taxon>Basidiomycota</taxon>
        <taxon>Agaricomycotina</taxon>
        <taxon>Tremellomycetes</taxon>
        <taxon>Trichosporonales</taxon>
        <taxon>Trichosporonaceae</taxon>
        <taxon>Vanrija</taxon>
    </lineage>
</organism>
<keyword evidence="1" id="KW-0812">Transmembrane</keyword>
<evidence type="ECO:0000313" key="2">
    <source>
        <dbReference type="EMBL" id="KAL1405747.1"/>
    </source>
</evidence>
<dbReference type="EMBL" id="JBBXJM010000006">
    <property type="protein sequence ID" value="KAL1405747.1"/>
    <property type="molecule type" value="Genomic_DNA"/>
</dbReference>
<keyword evidence="3" id="KW-1185">Reference proteome</keyword>
<sequence length="520" mass="58443">MPDGDGSAAGAEPFDVFDTVACWLANVCDTCAYVAWCVQFAALYLLLIFLKLTLSVIIGFLIFFLVDASTDFYFFGRVLGFDYVFRSPENAPPDPATLPFILVSLLIILATLLSVAYKQRQATIPPATERIELIHREPILVVASSAIEPTAAPHIWSTIIKYADPETRAELRATSSDLRDLHDVLLFSPVFTTPVVLESSARHFKFHILQDRLKKLNFGKQKWKHLFPAVNTDSRRFHDLVSRFSTVLNVASVITIQGRLDPRLRTLWPSPHTVPEFSIVRYALDAFDNPRNYVFTAHEQEVYFLSLLKQGDVIPTWFTIGKQLTAPKVVFNINFNPNLNFKVQAVDIEMPRLAPTVQEVTFIFRSKPSTVAAPHCVLPTSTTPPAAPTSTSGVFAVHKECELVPVSLITCFAAVVFLVQKYRTLDRVFNFVALGEGDTTFFDLNVLNLPTKAQSVTQMQNDFKRHVKGAVIFNLILHGLSSREAFDQANQLGHQHLNFMTMEQFKTRVGKYQFRVAAVK</sequence>
<feature type="transmembrane region" description="Helical" evidence="1">
    <location>
        <begin position="96"/>
        <end position="117"/>
    </location>
</feature>
<gene>
    <name evidence="2" type="ORF">Q8F55_007420</name>
</gene>
<accession>A0ABR3PTG4</accession>
<keyword evidence="1" id="KW-0472">Membrane</keyword>
<name>A0ABR3PTG4_9TREE</name>
<reference evidence="2 3" key="1">
    <citation type="submission" date="2023-08" db="EMBL/GenBank/DDBJ databases">
        <title>Annotated Genome Sequence of Vanrija albida AlHP1.</title>
        <authorList>
            <person name="Herzog R."/>
        </authorList>
    </citation>
    <scope>NUCLEOTIDE SEQUENCE [LARGE SCALE GENOMIC DNA]</scope>
    <source>
        <strain evidence="2 3">AlHP1</strain>
    </source>
</reference>
<dbReference type="RefSeq" id="XP_069205691.1">
    <property type="nucleotide sequence ID" value="XM_069355850.1"/>
</dbReference>
<dbReference type="GeneID" id="95988463"/>
<evidence type="ECO:0000313" key="3">
    <source>
        <dbReference type="Proteomes" id="UP001565368"/>
    </source>
</evidence>
<dbReference type="Proteomes" id="UP001565368">
    <property type="component" value="Unassembled WGS sequence"/>
</dbReference>
<comment type="caution">
    <text evidence="2">The sequence shown here is derived from an EMBL/GenBank/DDBJ whole genome shotgun (WGS) entry which is preliminary data.</text>
</comment>
<protein>
    <submittedName>
        <fullName evidence="2">Uncharacterized protein</fullName>
    </submittedName>
</protein>